<organism evidence="3">
    <name type="scientific">Chromera velia CCMP2878</name>
    <dbReference type="NCBI Taxonomy" id="1169474"/>
    <lineage>
        <taxon>Eukaryota</taxon>
        <taxon>Sar</taxon>
        <taxon>Alveolata</taxon>
        <taxon>Colpodellida</taxon>
        <taxon>Chromeraceae</taxon>
        <taxon>Chromera</taxon>
    </lineage>
</organism>
<feature type="region of interest" description="Disordered" evidence="1">
    <location>
        <begin position="54"/>
        <end position="93"/>
    </location>
</feature>
<feature type="region of interest" description="Disordered" evidence="1">
    <location>
        <begin position="960"/>
        <end position="1010"/>
    </location>
</feature>
<dbReference type="CDD" id="cd17039">
    <property type="entry name" value="Ubl_ubiquitin_like"/>
    <property type="match status" value="1"/>
</dbReference>
<dbReference type="InterPro" id="IPR000626">
    <property type="entry name" value="Ubiquitin-like_dom"/>
</dbReference>
<feature type="compositionally biased region" description="Acidic residues" evidence="1">
    <location>
        <begin position="680"/>
        <end position="691"/>
    </location>
</feature>
<dbReference type="EMBL" id="CDMZ01001325">
    <property type="protein sequence ID" value="CEM30832.1"/>
    <property type="molecule type" value="Genomic_DNA"/>
</dbReference>
<reference evidence="3" key="1">
    <citation type="submission" date="2014-11" db="EMBL/GenBank/DDBJ databases">
        <authorList>
            <person name="Otto D Thomas"/>
            <person name="Naeem Raeece"/>
        </authorList>
    </citation>
    <scope>NUCLEOTIDE SEQUENCE</scope>
</reference>
<evidence type="ECO:0000256" key="1">
    <source>
        <dbReference type="SAM" id="MobiDB-lite"/>
    </source>
</evidence>
<feature type="region of interest" description="Disordered" evidence="1">
    <location>
        <begin position="655"/>
        <end position="721"/>
    </location>
</feature>
<feature type="compositionally biased region" description="Basic and acidic residues" evidence="1">
    <location>
        <begin position="377"/>
        <end position="387"/>
    </location>
</feature>
<dbReference type="SUPFAM" id="SSF56399">
    <property type="entry name" value="ADP-ribosylation"/>
    <property type="match status" value="1"/>
</dbReference>
<feature type="compositionally biased region" description="Basic and acidic residues" evidence="1">
    <location>
        <begin position="1132"/>
        <end position="1141"/>
    </location>
</feature>
<dbReference type="Pfam" id="PF00240">
    <property type="entry name" value="ubiquitin"/>
    <property type="match status" value="1"/>
</dbReference>
<gene>
    <name evidence="3" type="ORF">Cvel_4868</name>
</gene>
<feature type="region of interest" description="Disordered" evidence="1">
    <location>
        <begin position="1028"/>
        <end position="1079"/>
    </location>
</feature>
<proteinExistence type="predicted"/>
<evidence type="ECO:0000313" key="3">
    <source>
        <dbReference type="EMBL" id="CEM30832.1"/>
    </source>
</evidence>
<feature type="region of interest" description="Disordered" evidence="1">
    <location>
        <begin position="544"/>
        <end position="616"/>
    </location>
</feature>
<feature type="region of interest" description="Disordered" evidence="1">
    <location>
        <begin position="361"/>
        <end position="421"/>
    </location>
</feature>
<name>A0A0G4GL99_9ALVE</name>
<feature type="compositionally biased region" description="Basic and acidic residues" evidence="1">
    <location>
        <begin position="406"/>
        <end position="417"/>
    </location>
</feature>
<sequence length="1409" mass="156695">MPPPTPEVPPKKYAPVSLYTGSSKTLLLLQKLSEGSSEAASPDLKRGAFCRVHGHRWQKEEGGADKTGEREVKGDGDRQGDDEDEGTAEKKEETRTLLLRAVWSTPSNLDVELPSKTEETGESIMSRALQIHLQSQKQKQAEKTRGGEGVEGSSQSPPSCLWGDGPEGTVRTLREYADRHGLMWSMPECDEIEELQKGADGLFLYLCRYSNDSLSGKQEGQSKGGTKETEGTSSCRVWVRVDELGDGKNAQKALALHTKLKIPPPLQVTQIIDTHQLLGRRVEHLKYVVVLPEDPRRRQWRKRVTKRDRMTLRLSGETTRFVEMESIPHLHREIQSFHDLNPLFPRPREIKDMRVSKVLAVRRRPDAAPSGSAKGGGEGEKEKEGSKGKAKGAAGSTAISPVVLSDKSRLRGGRGEETGDDVEDIRSVDSADFWSLCKAQEGRVEERKRVQGDEVGEMSDSQERELEDWREGVLEVLVRWDSGLPRGHLSWEAVESLKGLCAREELEDFFFVRQRRTVLPPEAMNFPFDEDTFDPRTEDAIRQREAERERGGGAKPPQKEKAKENKDRRASVVVEEHMMDDDSAPLVPPVQPAVPKGRREKGARGKGKGNSTTLPDETAAAALGAAADRKGFCHLLPECPPVFPSGKMQILREREEEKEAWRGEVEGEEVDDISLQGDADREEEGDEEAFSDTDGPFVPFRYAFDDDDNSDDEDGRDGEKERVLPAEVINRRVIYQTGDVQYLIRPSPSSGRFYEPQWDYLEHLVSVPGFLKAARGFHRRERVPIPPLRVENVEFVEGEGRYTAWKKVEVRWNLDSLDQKAADFVHSNGEMCRANVLTSTHPESSSLIRRCIRQGGRGIDCPTWNHRTQMEASNSSQSTKGFPIFLQLPNGREKISRVMRRDYVRQVKKTIEDQEGYPEYVLRILFNGKQRGDSLCLGQIGVQRDSTLRVVVSGCQGGMKRSFAESQGRGEQTSEASSSSAAPPPPAAAASEAVPMQPPESPASKGRPKKKFTAYPVSITLDKTRQSFQVTTESFDSRKSASKLAESGEVFKGPDGSLYQLRSEDSPPGSPPRPSAGVVARIEAPSPYKRSLNDSVRADIEAEREKEKSDMRAVSAYFALVHQRNGGAFLGQHERGSRGKEDDEVDEEDEQELEFFGTKDGLNQRKNSLKAILSETLVYHRRVASPPTPDDLWWPPPEFEVLEVRVATPSCPLRQNYALERTLAIQKDPDGVDVSAAVQASADITLDGVEQHFGKHHPSLTAGHRYLRESVGQNEQNGGWMLLNDGEVILFHGADEATRMQICVDGLDQRKAGSENGSLFGKGFYVTPHFSKADLNAGPEAHQPLERGEDGKPVLAVVMFAVRLGALNVLLQREGRAMRGCIDWPLLLRGGRKEGGFGGGEKREQDPPG</sequence>
<feature type="compositionally biased region" description="Basic and acidic residues" evidence="1">
    <location>
        <begin position="655"/>
        <end position="665"/>
    </location>
</feature>
<feature type="region of interest" description="Disordered" evidence="1">
    <location>
        <begin position="1129"/>
        <end position="1148"/>
    </location>
</feature>
<accession>A0A0G4GL99</accession>
<dbReference type="InterPro" id="IPR029071">
    <property type="entry name" value="Ubiquitin-like_domsf"/>
</dbReference>
<feature type="compositionally biased region" description="Acidic residues" evidence="1">
    <location>
        <begin position="705"/>
        <end position="716"/>
    </location>
</feature>
<feature type="compositionally biased region" description="Basic and acidic residues" evidence="1">
    <location>
        <begin position="544"/>
        <end position="577"/>
    </location>
</feature>
<dbReference type="VEuPathDB" id="CryptoDB:Cvel_4868"/>
<dbReference type="Gene3D" id="3.10.20.90">
    <property type="entry name" value="Phosphatidylinositol 3-kinase Catalytic Subunit, Chain A, domain 1"/>
    <property type="match status" value="1"/>
</dbReference>
<feature type="domain" description="Ubiquitin-like" evidence="2">
    <location>
        <begin position="882"/>
        <end position="957"/>
    </location>
</feature>
<dbReference type="SUPFAM" id="SSF54236">
    <property type="entry name" value="Ubiquitin-like"/>
    <property type="match status" value="1"/>
</dbReference>
<feature type="compositionally biased region" description="Basic and acidic residues" evidence="1">
    <location>
        <begin position="139"/>
        <end position="148"/>
    </location>
</feature>
<dbReference type="Gene3D" id="3.90.228.10">
    <property type="match status" value="1"/>
</dbReference>
<feature type="compositionally biased region" description="Basic residues" evidence="1">
    <location>
        <begin position="596"/>
        <end position="607"/>
    </location>
</feature>
<protein>
    <recommendedName>
        <fullName evidence="2">Ubiquitin-like domain-containing protein</fullName>
    </recommendedName>
</protein>
<feature type="compositionally biased region" description="Basic and acidic residues" evidence="1">
    <location>
        <begin position="57"/>
        <end position="79"/>
    </location>
</feature>
<evidence type="ECO:0000259" key="2">
    <source>
        <dbReference type="PROSITE" id="PS50053"/>
    </source>
</evidence>
<dbReference type="PROSITE" id="PS50053">
    <property type="entry name" value="UBIQUITIN_2"/>
    <property type="match status" value="1"/>
</dbReference>
<feature type="region of interest" description="Disordered" evidence="1">
    <location>
        <begin position="132"/>
        <end position="167"/>
    </location>
</feature>